<dbReference type="EMBL" id="LT906449">
    <property type="protein sequence ID" value="SNV15346.1"/>
    <property type="molecule type" value="Genomic_DNA"/>
</dbReference>
<dbReference type="Gene3D" id="1.10.287.130">
    <property type="match status" value="1"/>
</dbReference>
<dbReference type="SMART" id="SM00448">
    <property type="entry name" value="REC"/>
    <property type="match status" value="1"/>
</dbReference>
<dbReference type="EMBL" id="CP014227">
    <property type="protein sequence ID" value="AMD85905.1"/>
    <property type="molecule type" value="Genomic_DNA"/>
</dbReference>
<evidence type="ECO:0000256" key="3">
    <source>
        <dbReference type="ARBA" id="ARBA00022553"/>
    </source>
</evidence>
<protein>
    <recommendedName>
        <fullName evidence="2">histidine kinase</fullName>
        <ecNumber evidence="2">2.7.13.3</ecNumber>
    </recommendedName>
</protein>
<feature type="domain" description="HTH araC/xylS-type" evidence="10">
    <location>
        <begin position="1196"/>
        <end position="1295"/>
    </location>
</feature>
<dbReference type="Gene3D" id="3.40.50.2300">
    <property type="match status" value="1"/>
</dbReference>
<dbReference type="SMART" id="SM00342">
    <property type="entry name" value="HTH_ARAC"/>
    <property type="match status" value="1"/>
</dbReference>
<proteinExistence type="predicted"/>
<name>A0AAX2H2Z0_9FLAO</name>
<dbReference type="RefSeq" id="WP_066430946.1">
    <property type="nucleotide sequence ID" value="NZ_CP014227.1"/>
</dbReference>
<feature type="transmembrane region" description="Helical" evidence="8">
    <location>
        <begin position="751"/>
        <end position="771"/>
    </location>
</feature>
<dbReference type="SMART" id="SM00388">
    <property type="entry name" value="HisKA"/>
    <property type="match status" value="1"/>
</dbReference>
<keyword evidence="5" id="KW-0238">DNA-binding</keyword>
<dbReference type="InterPro" id="IPR009057">
    <property type="entry name" value="Homeodomain-like_sf"/>
</dbReference>
<evidence type="ECO:0000313" key="14">
    <source>
        <dbReference type="EMBL" id="SNV15346.1"/>
    </source>
</evidence>
<sequence>MKKYQLQTILYRTLAVLLALLPTDHSLATDYYFKRISIEHGLSQTGVTAIVRDHKGTLWVGTRQGINKVERNHVSKYTDDYIFHLYEDMQHHLWAVTQRGVLCYNAEKDGFEVKLSQYIHSVGATETGVLFGGYGALYLYRYRSKKIERLPLAKDVYAKKRECLITHICSIDKNTLLIGTENDGIYRYDLGTHQLKSFITELAQPLSALYVDTTKREIYYSVFQKGLYRHRITGERIAQYTSKNSALPNDIILDIKPYKGALWLATDGGGVSVFSPANATFRNIQHRASDTHSLPVNSITVLYEDPYHNLWAGTVRDGVFLFKETYIKTYSDSTLGSSGGLSERAVISIFEAADGTVWIGTDGGGINTFNPRTEQFTHHLKTYNDKVTSITDFNGTSLLVSLYGKGLFIYNPDSDAYTPFTIINPTVDYEECHSGFTPFAYKLSESTILITAKNNYFYDLKKHTFTRLHFQNTTEKSALKLMYKDATGHLLLSKGNTLYSLNTQEKQLSVYLVLPERSDINAVCHETSSNTFWIATSNGLYSYTPTTKKLKNVATNMFRQISYMQIDEQHRLWINASNLLFSYHIPDGKITIWDDSDGFLPNDMLTAYISPSASPYIYMGGVGGFVKINKDITSEEGTSPLLFLQKIEMNGKRYTAETFPKELPPYFDSLKISIGLNEKDLFRRILFRFKIKNNGQSSVVETYDNILDITLLSAGKYQIEVACMTGSGNWTAPVSLLSFEVLPAWWQRTSFYVILSLSILAIGAVGMWLYLQRKKQQLEWKIALHQQALNEDKIEFLTNVSHELRTPLTLIYAPLKRLLSSDESQSLPPQEKKQIEGAFRQAKTMKNIINWVLDYDRNTALSNQLSKSYTSLNHLIADCCKDFEQETENKHLLLDLDLEKTLPPIEIDAAKIRVVISNLLMNALKFSNEHSTIHLRSIYKENTARVQVENRGIGLSNIDSQKLFTRFERGKHPQSGSGIGLAYCKEIIEKHAGVIGAYQDDTEQTVFYFELPVKHNDERVLAKFETDENLAQAPEKSTSTLDTSRYGLLLVDDNTDFLSYLYEELRPQFKSVLKAVNGEEALLLLKTHQPDLIISDVMMPIMNGYQLCKEVKEHLSISHIPVVLLTAKSDNESQKIGYKLGADFYLAKPFDIELLLSVISNLLRRKELIKQRYEQELLLPSPALTTISNADEQFMLKLTDIIKSHYHNPDFGVAMIAEQIAMSRASIYNKMKQITGIGISEYINKYRIEVACELLRTSDQPISEVAFEVGFSSQKYFSTAFKQATGKTPTEYRAI</sequence>
<feature type="signal peptide" evidence="9">
    <location>
        <begin position="1"/>
        <end position="28"/>
    </location>
</feature>
<dbReference type="Pfam" id="PF07494">
    <property type="entry name" value="Reg_prop"/>
    <property type="match status" value="3"/>
</dbReference>
<dbReference type="SUPFAM" id="SSF63829">
    <property type="entry name" value="Calcium-dependent phosphotriesterase"/>
    <property type="match status" value="1"/>
</dbReference>
<keyword evidence="13" id="KW-0418">Kinase</keyword>
<keyword evidence="15" id="KW-1185">Reference proteome</keyword>
<dbReference type="InterPro" id="IPR036890">
    <property type="entry name" value="HATPase_C_sf"/>
</dbReference>
<dbReference type="SUPFAM" id="SSF55874">
    <property type="entry name" value="ATPase domain of HSP90 chaperone/DNA topoisomerase II/histidine kinase"/>
    <property type="match status" value="1"/>
</dbReference>
<dbReference type="InterPro" id="IPR018060">
    <property type="entry name" value="HTH_AraC"/>
</dbReference>
<dbReference type="InterPro" id="IPR005467">
    <property type="entry name" value="His_kinase_dom"/>
</dbReference>
<keyword evidence="8" id="KW-0812">Transmembrane</keyword>
<dbReference type="Pfam" id="PF07495">
    <property type="entry name" value="Y_Y_Y"/>
    <property type="match status" value="1"/>
</dbReference>
<keyword evidence="4" id="KW-0805">Transcription regulation</keyword>
<dbReference type="PROSITE" id="PS50110">
    <property type="entry name" value="RESPONSE_REGULATORY"/>
    <property type="match status" value="1"/>
</dbReference>
<evidence type="ECO:0000256" key="7">
    <source>
        <dbReference type="PROSITE-ProRule" id="PRU00169"/>
    </source>
</evidence>
<evidence type="ECO:0000313" key="16">
    <source>
        <dbReference type="Proteomes" id="UP000215539"/>
    </source>
</evidence>
<reference evidence="14 16" key="2">
    <citation type="submission" date="2017-06" db="EMBL/GenBank/DDBJ databases">
        <authorList>
            <consortium name="Pathogen Informatics"/>
        </authorList>
    </citation>
    <scope>NUCLEOTIDE SEQUENCE [LARGE SCALE GENOMIC DNA]</scope>
    <source>
        <strain evidence="14 16">NCTC12947</strain>
    </source>
</reference>
<keyword evidence="14" id="KW-0808">Transferase</keyword>
<dbReference type="Pfam" id="PF02518">
    <property type="entry name" value="HATPase_c"/>
    <property type="match status" value="1"/>
</dbReference>
<dbReference type="CDD" id="cd17574">
    <property type="entry name" value="REC_OmpR"/>
    <property type="match status" value="1"/>
</dbReference>
<dbReference type="InterPro" id="IPR003661">
    <property type="entry name" value="HisK_dim/P_dom"/>
</dbReference>
<evidence type="ECO:0000256" key="5">
    <source>
        <dbReference type="ARBA" id="ARBA00023125"/>
    </source>
</evidence>
<feature type="domain" description="Response regulatory" evidence="12">
    <location>
        <begin position="1047"/>
        <end position="1163"/>
    </location>
</feature>
<keyword evidence="9" id="KW-0732">Signal</keyword>
<dbReference type="GO" id="GO:0000155">
    <property type="term" value="F:phosphorelay sensor kinase activity"/>
    <property type="evidence" value="ECO:0007669"/>
    <property type="project" value="InterPro"/>
</dbReference>
<dbReference type="Gene3D" id="2.130.10.10">
    <property type="entry name" value="YVTN repeat-like/Quinoprotein amine dehydrogenase"/>
    <property type="match status" value="2"/>
</dbReference>
<keyword evidence="8" id="KW-1133">Transmembrane helix</keyword>
<dbReference type="PANTHER" id="PTHR43547">
    <property type="entry name" value="TWO-COMPONENT HISTIDINE KINASE"/>
    <property type="match status" value="1"/>
</dbReference>
<evidence type="ECO:0000259" key="10">
    <source>
        <dbReference type="PROSITE" id="PS01124"/>
    </source>
</evidence>
<feature type="modified residue" description="4-aspartylphosphate" evidence="7">
    <location>
        <position position="1096"/>
    </location>
</feature>
<evidence type="ECO:0000256" key="2">
    <source>
        <dbReference type="ARBA" id="ARBA00012438"/>
    </source>
</evidence>
<dbReference type="PROSITE" id="PS50109">
    <property type="entry name" value="HIS_KIN"/>
    <property type="match status" value="1"/>
</dbReference>
<dbReference type="InterPro" id="IPR018062">
    <property type="entry name" value="HTH_AraC-typ_CS"/>
</dbReference>
<dbReference type="Pfam" id="PF12833">
    <property type="entry name" value="HTH_18"/>
    <property type="match status" value="1"/>
</dbReference>
<comment type="catalytic activity">
    <reaction evidence="1">
        <text>ATP + protein L-histidine = ADP + protein N-phospho-L-histidine.</text>
        <dbReference type="EC" id="2.7.13.3"/>
    </reaction>
</comment>
<keyword evidence="3 7" id="KW-0597">Phosphoprotein</keyword>
<dbReference type="PROSITE" id="PS00041">
    <property type="entry name" value="HTH_ARAC_FAMILY_1"/>
    <property type="match status" value="1"/>
</dbReference>
<evidence type="ECO:0000256" key="6">
    <source>
        <dbReference type="ARBA" id="ARBA00023163"/>
    </source>
</evidence>
<dbReference type="Proteomes" id="UP000065822">
    <property type="component" value="Chromosome"/>
</dbReference>
<dbReference type="PROSITE" id="PS01124">
    <property type="entry name" value="HTH_ARAC_FAMILY_2"/>
    <property type="match status" value="1"/>
</dbReference>
<gene>
    <name evidence="14" type="primary">evgS_3</name>
    <name evidence="13" type="ORF">AXF12_10510</name>
    <name evidence="14" type="ORF">SAMEA44541418_02054</name>
</gene>
<dbReference type="PRINTS" id="PR00032">
    <property type="entry name" value="HTHARAC"/>
</dbReference>
<evidence type="ECO:0000313" key="15">
    <source>
        <dbReference type="Proteomes" id="UP000065822"/>
    </source>
</evidence>
<dbReference type="InterPro" id="IPR003594">
    <property type="entry name" value="HATPase_dom"/>
</dbReference>
<keyword evidence="6" id="KW-0804">Transcription</keyword>
<dbReference type="InterPro" id="IPR011123">
    <property type="entry name" value="Y_Y_Y"/>
</dbReference>
<feature type="chain" id="PRO_5043892350" description="histidine kinase" evidence="9">
    <location>
        <begin position="29"/>
        <end position="1295"/>
    </location>
</feature>
<dbReference type="InterPro" id="IPR013783">
    <property type="entry name" value="Ig-like_fold"/>
</dbReference>
<dbReference type="Gene3D" id="1.10.10.60">
    <property type="entry name" value="Homeodomain-like"/>
    <property type="match status" value="2"/>
</dbReference>
<dbReference type="Pfam" id="PF00512">
    <property type="entry name" value="HisKA"/>
    <property type="match status" value="1"/>
</dbReference>
<evidence type="ECO:0000256" key="9">
    <source>
        <dbReference type="SAM" id="SignalP"/>
    </source>
</evidence>
<dbReference type="EC" id="2.7.13.3" evidence="2"/>
<dbReference type="Proteomes" id="UP000215539">
    <property type="component" value="Chromosome 1"/>
</dbReference>
<dbReference type="InterPro" id="IPR036097">
    <property type="entry name" value="HisK_dim/P_sf"/>
</dbReference>
<organism evidence="14 16">
    <name type="scientific">Capnocytophaga haemolytica</name>
    <dbReference type="NCBI Taxonomy" id="45243"/>
    <lineage>
        <taxon>Bacteria</taxon>
        <taxon>Pseudomonadati</taxon>
        <taxon>Bacteroidota</taxon>
        <taxon>Flavobacteriia</taxon>
        <taxon>Flavobacteriales</taxon>
        <taxon>Flavobacteriaceae</taxon>
        <taxon>Capnocytophaga</taxon>
    </lineage>
</organism>
<dbReference type="InterPro" id="IPR015943">
    <property type="entry name" value="WD40/YVTN_repeat-like_dom_sf"/>
</dbReference>
<dbReference type="Gene3D" id="3.30.565.10">
    <property type="entry name" value="Histidine kinase-like ATPase, C-terminal domain"/>
    <property type="match status" value="1"/>
</dbReference>
<evidence type="ECO:0000256" key="1">
    <source>
        <dbReference type="ARBA" id="ARBA00000085"/>
    </source>
</evidence>
<evidence type="ECO:0000259" key="11">
    <source>
        <dbReference type="PROSITE" id="PS50109"/>
    </source>
</evidence>
<reference evidence="13 15" key="1">
    <citation type="submission" date="2016-02" db="EMBL/GenBank/DDBJ databases">
        <authorList>
            <person name="Holder M.E."/>
            <person name="Ajami N.J."/>
            <person name="Petrosino J.F."/>
        </authorList>
    </citation>
    <scope>NUCLEOTIDE SEQUENCE [LARGE SCALE GENOMIC DNA]</scope>
    <source>
        <strain evidence="13 15">CCUG 32990</strain>
    </source>
</reference>
<dbReference type="CDD" id="cd00075">
    <property type="entry name" value="HATPase"/>
    <property type="match status" value="1"/>
</dbReference>
<dbReference type="Pfam" id="PF00072">
    <property type="entry name" value="Response_reg"/>
    <property type="match status" value="1"/>
</dbReference>
<accession>A0AAX2H2Z0</accession>
<dbReference type="InterPro" id="IPR020449">
    <property type="entry name" value="Tscrpt_reg_AraC-type_HTH"/>
</dbReference>
<dbReference type="KEGG" id="chg:AXF12_10510"/>
<dbReference type="Gene3D" id="2.60.40.10">
    <property type="entry name" value="Immunoglobulins"/>
    <property type="match status" value="1"/>
</dbReference>
<dbReference type="GO" id="GO:0003700">
    <property type="term" value="F:DNA-binding transcription factor activity"/>
    <property type="evidence" value="ECO:0007669"/>
    <property type="project" value="InterPro"/>
</dbReference>
<evidence type="ECO:0000256" key="8">
    <source>
        <dbReference type="SAM" id="Phobius"/>
    </source>
</evidence>
<dbReference type="GO" id="GO:0043565">
    <property type="term" value="F:sequence-specific DNA binding"/>
    <property type="evidence" value="ECO:0007669"/>
    <property type="project" value="InterPro"/>
</dbReference>
<dbReference type="SUPFAM" id="SSF52172">
    <property type="entry name" value="CheY-like"/>
    <property type="match status" value="1"/>
</dbReference>
<keyword evidence="8" id="KW-0472">Membrane</keyword>
<evidence type="ECO:0000259" key="12">
    <source>
        <dbReference type="PROSITE" id="PS50110"/>
    </source>
</evidence>
<dbReference type="InterPro" id="IPR011006">
    <property type="entry name" value="CheY-like_superfamily"/>
</dbReference>
<dbReference type="SUPFAM" id="SSF46689">
    <property type="entry name" value="Homeodomain-like"/>
    <property type="match status" value="1"/>
</dbReference>
<evidence type="ECO:0000313" key="13">
    <source>
        <dbReference type="EMBL" id="AMD85905.1"/>
    </source>
</evidence>
<evidence type="ECO:0000256" key="4">
    <source>
        <dbReference type="ARBA" id="ARBA00023015"/>
    </source>
</evidence>
<feature type="domain" description="Histidine kinase" evidence="11">
    <location>
        <begin position="799"/>
        <end position="1015"/>
    </location>
</feature>
<dbReference type="SUPFAM" id="SSF101898">
    <property type="entry name" value="NHL repeat"/>
    <property type="match status" value="1"/>
</dbReference>
<dbReference type="PANTHER" id="PTHR43547:SF2">
    <property type="entry name" value="HYBRID SIGNAL TRANSDUCTION HISTIDINE KINASE C"/>
    <property type="match status" value="1"/>
</dbReference>
<dbReference type="InterPro" id="IPR011110">
    <property type="entry name" value="Reg_prop"/>
</dbReference>
<dbReference type="CDD" id="cd00082">
    <property type="entry name" value="HisKA"/>
    <property type="match status" value="1"/>
</dbReference>
<dbReference type="SUPFAM" id="SSF47384">
    <property type="entry name" value="Homodimeric domain of signal transducing histidine kinase"/>
    <property type="match status" value="1"/>
</dbReference>
<dbReference type="InterPro" id="IPR001789">
    <property type="entry name" value="Sig_transdc_resp-reg_receiver"/>
</dbReference>
<dbReference type="SMART" id="SM00387">
    <property type="entry name" value="HATPase_c"/>
    <property type="match status" value="1"/>
</dbReference>